<dbReference type="InterPro" id="IPR000868">
    <property type="entry name" value="Isochorismatase-like_dom"/>
</dbReference>
<dbReference type="CDD" id="cd00431">
    <property type="entry name" value="cysteine_hydrolases"/>
    <property type="match status" value="1"/>
</dbReference>
<evidence type="ECO:0000313" key="4">
    <source>
        <dbReference type="Proteomes" id="UP000579647"/>
    </source>
</evidence>
<keyword evidence="1 3" id="KW-0378">Hydrolase</keyword>
<dbReference type="GO" id="GO:0016787">
    <property type="term" value="F:hydrolase activity"/>
    <property type="evidence" value="ECO:0007669"/>
    <property type="project" value="UniProtKB-KW"/>
</dbReference>
<dbReference type="PANTHER" id="PTHR43540">
    <property type="entry name" value="PEROXYUREIDOACRYLATE/UREIDOACRYLATE AMIDOHYDROLASE-RELATED"/>
    <property type="match status" value="1"/>
</dbReference>
<gene>
    <name evidence="3" type="ORF">HNR07_005450</name>
</gene>
<feature type="domain" description="Isochorismatase-like" evidence="2">
    <location>
        <begin position="22"/>
        <end position="210"/>
    </location>
</feature>
<dbReference type="RefSeq" id="WP_184367610.1">
    <property type="nucleotide sequence ID" value="NZ_BAAAKM010000059.1"/>
</dbReference>
<dbReference type="InterPro" id="IPR050272">
    <property type="entry name" value="Isochorismatase-like_hydrls"/>
</dbReference>
<dbReference type="SUPFAM" id="SSF52499">
    <property type="entry name" value="Isochorismatase-like hydrolases"/>
    <property type="match status" value="1"/>
</dbReference>
<comment type="caution">
    <text evidence="3">The sequence shown here is derived from an EMBL/GenBank/DDBJ whole genome shotgun (WGS) entry which is preliminary data.</text>
</comment>
<dbReference type="AlphaFoldDB" id="A0A840WFV7"/>
<dbReference type="Gene3D" id="3.40.50.850">
    <property type="entry name" value="Isochorismatase-like"/>
    <property type="match status" value="1"/>
</dbReference>
<reference evidence="3 4" key="1">
    <citation type="submission" date="2020-08" db="EMBL/GenBank/DDBJ databases">
        <title>Sequencing the genomes of 1000 actinobacteria strains.</title>
        <authorList>
            <person name="Klenk H.-P."/>
        </authorList>
    </citation>
    <scope>NUCLEOTIDE SEQUENCE [LARGE SCALE GENOMIC DNA]</scope>
    <source>
        <strain evidence="3 4">DSM 44598</strain>
    </source>
</reference>
<evidence type="ECO:0000256" key="1">
    <source>
        <dbReference type="ARBA" id="ARBA00022801"/>
    </source>
</evidence>
<accession>A0A840WFV7</accession>
<dbReference type="EC" id="3.5.1.110" evidence="3"/>
<organism evidence="3 4">
    <name type="scientific">Nocardiopsis metallicus</name>
    <dbReference type="NCBI Taxonomy" id="179819"/>
    <lineage>
        <taxon>Bacteria</taxon>
        <taxon>Bacillati</taxon>
        <taxon>Actinomycetota</taxon>
        <taxon>Actinomycetes</taxon>
        <taxon>Streptosporangiales</taxon>
        <taxon>Nocardiopsidaceae</taxon>
        <taxon>Nocardiopsis</taxon>
    </lineage>
</organism>
<dbReference type="Pfam" id="PF00857">
    <property type="entry name" value="Isochorismatase"/>
    <property type="match status" value="1"/>
</dbReference>
<sequence>MTGLITDVSGGLRPLPAPRGEAALLVIDVQRDFAAPDRLPWLAESDQDRITGAVERVAELVRAARSAGIRVVWVALEQDADEPWESSLWLRGIAREPRETRLAQEPCVAGTSGAEWFGVAPAPGEDVVVKRRYSAFHGTDLAERLRGHGVTWLAVCGLTADCCVDATVRDGFQLGFRTVVAADATASYDRDRHAHTLDVLGRHAAVVATVKAMTEAWGSS</sequence>
<keyword evidence="4" id="KW-1185">Reference proteome</keyword>
<dbReference type="EMBL" id="JACHDO010000001">
    <property type="protein sequence ID" value="MBB5494313.1"/>
    <property type="molecule type" value="Genomic_DNA"/>
</dbReference>
<evidence type="ECO:0000313" key="3">
    <source>
        <dbReference type="EMBL" id="MBB5494313.1"/>
    </source>
</evidence>
<dbReference type="InterPro" id="IPR036380">
    <property type="entry name" value="Isochorismatase-like_sf"/>
</dbReference>
<protein>
    <submittedName>
        <fullName evidence="3">Ureidoacrylate peracid hydrolase</fullName>
        <ecNumber evidence="3">3.5.1.110</ecNumber>
    </submittedName>
</protein>
<evidence type="ECO:0000259" key="2">
    <source>
        <dbReference type="Pfam" id="PF00857"/>
    </source>
</evidence>
<name>A0A840WFV7_9ACTN</name>
<proteinExistence type="predicted"/>
<dbReference type="Proteomes" id="UP000579647">
    <property type="component" value="Unassembled WGS sequence"/>
</dbReference>